<dbReference type="GO" id="GO:0005886">
    <property type="term" value="C:plasma membrane"/>
    <property type="evidence" value="ECO:0007669"/>
    <property type="project" value="TreeGrafter"/>
</dbReference>
<keyword evidence="5 7" id="KW-1133">Transmembrane helix</keyword>
<comment type="subcellular location">
    <subcellularLocation>
        <location evidence="1">Membrane</location>
        <topology evidence="1">Multi-pass membrane protein</topology>
    </subcellularLocation>
</comment>
<evidence type="ECO:0000256" key="1">
    <source>
        <dbReference type="ARBA" id="ARBA00004141"/>
    </source>
</evidence>
<dbReference type="GO" id="GO:0042907">
    <property type="term" value="F:xanthine transmembrane transporter activity"/>
    <property type="evidence" value="ECO:0007669"/>
    <property type="project" value="TreeGrafter"/>
</dbReference>
<evidence type="ECO:0000256" key="2">
    <source>
        <dbReference type="ARBA" id="ARBA00008821"/>
    </source>
</evidence>
<dbReference type="OrthoDB" id="9805749at2"/>
<evidence type="ECO:0000256" key="4">
    <source>
        <dbReference type="ARBA" id="ARBA00022692"/>
    </source>
</evidence>
<feature type="transmembrane region" description="Helical" evidence="7">
    <location>
        <begin position="355"/>
        <end position="373"/>
    </location>
</feature>
<dbReference type="EMBL" id="FOQE01000002">
    <property type="protein sequence ID" value="SFH55009.1"/>
    <property type="molecule type" value="Genomic_DNA"/>
</dbReference>
<keyword evidence="9" id="KW-1185">Reference proteome</keyword>
<dbReference type="Proteomes" id="UP000198668">
    <property type="component" value="Unassembled WGS sequence"/>
</dbReference>
<feature type="transmembrane region" description="Helical" evidence="7">
    <location>
        <begin position="328"/>
        <end position="349"/>
    </location>
</feature>
<evidence type="ECO:0000256" key="5">
    <source>
        <dbReference type="ARBA" id="ARBA00022989"/>
    </source>
</evidence>
<evidence type="ECO:0000313" key="8">
    <source>
        <dbReference type="EMBL" id="SFH55009.1"/>
    </source>
</evidence>
<feature type="transmembrane region" description="Helical" evidence="7">
    <location>
        <begin position="54"/>
        <end position="75"/>
    </location>
</feature>
<keyword evidence="3" id="KW-0813">Transport</keyword>
<feature type="transmembrane region" description="Helical" evidence="7">
    <location>
        <begin position="416"/>
        <end position="436"/>
    </location>
</feature>
<dbReference type="PANTHER" id="PTHR42810:SF2">
    <property type="entry name" value="PURINE PERMEASE C1399.01C-RELATED"/>
    <property type="match status" value="1"/>
</dbReference>
<reference evidence="8 9" key="1">
    <citation type="submission" date="2016-10" db="EMBL/GenBank/DDBJ databases">
        <authorList>
            <person name="de Groot N.N."/>
        </authorList>
    </citation>
    <scope>NUCLEOTIDE SEQUENCE [LARGE SCALE GENOMIC DNA]</scope>
    <source>
        <strain evidence="8 9">DSM 27630</strain>
    </source>
</reference>
<accession>A0A1I3AZ83</accession>
<dbReference type="Pfam" id="PF00860">
    <property type="entry name" value="Xan_ur_permease"/>
    <property type="match status" value="1"/>
</dbReference>
<evidence type="ECO:0000256" key="6">
    <source>
        <dbReference type="ARBA" id="ARBA00023136"/>
    </source>
</evidence>
<organism evidence="8 9">
    <name type="scientific">Pisciglobus halotolerans</name>
    <dbReference type="NCBI Taxonomy" id="745365"/>
    <lineage>
        <taxon>Bacteria</taxon>
        <taxon>Bacillati</taxon>
        <taxon>Bacillota</taxon>
        <taxon>Bacilli</taxon>
        <taxon>Lactobacillales</taxon>
        <taxon>Carnobacteriaceae</taxon>
    </lineage>
</organism>
<feature type="transmembrane region" description="Helical" evidence="7">
    <location>
        <begin position="82"/>
        <end position="99"/>
    </location>
</feature>
<keyword evidence="4 7" id="KW-0812">Transmembrane</keyword>
<dbReference type="NCBIfam" id="NF037981">
    <property type="entry name" value="NCS2_1"/>
    <property type="match status" value="1"/>
</dbReference>
<keyword evidence="6 7" id="KW-0472">Membrane</keyword>
<feature type="transmembrane region" description="Helical" evidence="7">
    <location>
        <begin position="202"/>
        <end position="222"/>
    </location>
</feature>
<feature type="transmembrane region" description="Helical" evidence="7">
    <location>
        <begin position="29"/>
        <end position="48"/>
    </location>
</feature>
<feature type="transmembrane region" description="Helical" evidence="7">
    <location>
        <begin position="242"/>
        <end position="262"/>
    </location>
</feature>
<proteinExistence type="inferred from homology"/>
<sequence length="439" mass="45824">METTQVNGTVKTEETVSWKKSLLLGLQHLLAMDVYVVPFIVALAVGFSASQSTILIQSTFIAAGIATIIQSGLLMKMPVAQGASFIPIGAIAGITLAHGGGMEGWGAAMGASFVCAVILTLIGFTGLFHKFIDSFVPSIVGGTIIFCVGLSLMPAAVNDNIYSSAVGSIGQNIFLAVFAGAVMIGCSILGSHSPKGGRVFRVASVIIALFAGSILAGFMGMLDLTPVTEAKWFSMPQFIFKDFTFTFDFSAIVTMLIIYLVLMSETIGTWLAVSNVTKTPLNKDYLNRGVIGEGLGCMAAALLGTTPVTGYSSNAGIITITGVASRRVFIAAGGLFVVFGLSGKLSAIISSIPSSVIGGVFALICGVIAMSGFQVLKQKQIGQKEIYVISIPILLVIALTFLPADYLSTLPIMIQYLFGSPIAIASLTAIILNKVLPED</sequence>
<feature type="transmembrane region" description="Helical" evidence="7">
    <location>
        <begin position="169"/>
        <end position="190"/>
    </location>
</feature>
<comment type="similarity">
    <text evidence="2">Belongs to the nucleobase:cation symporter-2 (NCS2) (TC 2.A.40) family.</text>
</comment>
<feature type="transmembrane region" description="Helical" evidence="7">
    <location>
        <begin position="105"/>
        <end position="128"/>
    </location>
</feature>
<evidence type="ECO:0000256" key="7">
    <source>
        <dbReference type="SAM" id="Phobius"/>
    </source>
</evidence>
<dbReference type="RefSeq" id="WP_092090957.1">
    <property type="nucleotide sequence ID" value="NZ_FOQE01000002.1"/>
</dbReference>
<feature type="transmembrane region" description="Helical" evidence="7">
    <location>
        <begin position="385"/>
        <end position="404"/>
    </location>
</feature>
<gene>
    <name evidence="8" type="ORF">SAMN04489868_102120</name>
</gene>
<dbReference type="AlphaFoldDB" id="A0A1I3AZ83"/>
<evidence type="ECO:0000313" key="9">
    <source>
        <dbReference type="Proteomes" id="UP000198668"/>
    </source>
</evidence>
<name>A0A1I3AZ83_9LACT</name>
<protein>
    <submittedName>
        <fullName evidence="8">Nucleobase:cation symporter-2, NCS2 family</fullName>
    </submittedName>
</protein>
<dbReference type="PANTHER" id="PTHR42810">
    <property type="entry name" value="PURINE PERMEASE C1399.01C-RELATED"/>
    <property type="match status" value="1"/>
</dbReference>
<dbReference type="InterPro" id="IPR006043">
    <property type="entry name" value="NCS2"/>
</dbReference>
<feature type="transmembrane region" description="Helical" evidence="7">
    <location>
        <begin position="135"/>
        <end position="157"/>
    </location>
</feature>
<evidence type="ECO:0000256" key="3">
    <source>
        <dbReference type="ARBA" id="ARBA00022448"/>
    </source>
</evidence>